<organism evidence="7">
    <name type="scientific">Granulicella tundricola (strain ATCC BAA-1859 / DSM 23138 / MP5ACTX9)</name>
    <dbReference type="NCBI Taxonomy" id="1198114"/>
    <lineage>
        <taxon>Bacteria</taxon>
        <taxon>Pseudomonadati</taxon>
        <taxon>Acidobacteriota</taxon>
        <taxon>Terriglobia</taxon>
        <taxon>Terriglobales</taxon>
        <taxon>Acidobacteriaceae</taxon>
        <taxon>Granulicella</taxon>
    </lineage>
</organism>
<keyword evidence="6" id="KW-0614">Plasmid</keyword>
<dbReference type="CDD" id="cd17535">
    <property type="entry name" value="REC_NarL-like"/>
    <property type="match status" value="1"/>
</dbReference>
<dbReference type="GO" id="GO:0003677">
    <property type="term" value="F:DNA binding"/>
    <property type="evidence" value="ECO:0007669"/>
    <property type="project" value="UniProtKB-KW"/>
</dbReference>
<keyword evidence="7" id="KW-1185">Reference proteome</keyword>
<reference evidence="7" key="1">
    <citation type="submission" date="2011-01" db="EMBL/GenBank/DDBJ databases">
        <title>Complete sequence of plasmid2 of Acidobacterium sp. MP5ACTX9.</title>
        <authorList>
            <consortium name="US DOE Joint Genome Institute"/>
            <person name="Lucas S."/>
            <person name="Copeland A."/>
            <person name="Lapidus A."/>
            <person name="Cheng J.-F."/>
            <person name="Goodwin L."/>
            <person name="Pitluck S."/>
            <person name="Teshima H."/>
            <person name="Detter J.C."/>
            <person name="Han C."/>
            <person name="Tapia R."/>
            <person name="Land M."/>
            <person name="Hauser L."/>
            <person name="Kyrpides N."/>
            <person name="Ivanova N."/>
            <person name="Ovchinnikova G."/>
            <person name="Pagani I."/>
            <person name="Rawat S.R."/>
            <person name="Mannisto M."/>
            <person name="Haggblom M.M."/>
            <person name="Woyke T."/>
        </authorList>
    </citation>
    <scope>NUCLEOTIDE SEQUENCE [LARGE SCALE GENOMIC DNA]</scope>
    <source>
        <strain evidence="7">MP5ACTX9</strain>
        <plasmid evidence="7">Plasmid pACIX902</plasmid>
    </source>
</reference>
<accession>E8X6X2</accession>
<keyword evidence="1 3" id="KW-0597">Phosphoprotein</keyword>
<dbReference type="InterPro" id="IPR000792">
    <property type="entry name" value="Tscrpt_reg_LuxR_C"/>
</dbReference>
<evidence type="ECO:0000313" key="7">
    <source>
        <dbReference type="Proteomes" id="UP000000343"/>
    </source>
</evidence>
<dbReference type="SUPFAM" id="SSF52172">
    <property type="entry name" value="CheY-like"/>
    <property type="match status" value="1"/>
</dbReference>
<gene>
    <name evidence="6" type="ordered locus">AciX9_3795</name>
</gene>
<geneLocation type="plasmid" evidence="6 7">
    <name>pACIX902</name>
</geneLocation>
<dbReference type="Proteomes" id="UP000000343">
    <property type="component" value="Plasmid pACIX902"/>
</dbReference>
<evidence type="ECO:0000256" key="3">
    <source>
        <dbReference type="PROSITE-ProRule" id="PRU00169"/>
    </source>
</evidence>
<evidence type="ECO:0000259" key="4">
    <source>
        <dbReference type="PROSITE" id="PS50043"/>
    </source>
</evidence>
<evidence type="ECO:0000256" key="1">
    <source>
        <dbReference type="ARBA" id="ARBA00022553"/>
    </source>
</evidence>
<dbReference type="Pfam" id="PF00072">
    <property type="entry name" value="Response_reg"/>
    <property type="match status" value="1"/>
</dbReference>
<dbReference type="PROSITE" id="PS50110">
    <property type="entry name" value="RESPONSE_REGULATORY"/>
    <property type="match status" value="1"/>
</dbReference>
<evidence type="ECO:0000313" key="6">
    <source>
        <dbReference type="EMBL" id="ADW71081.1"/>
    </source>
</evidence>
<dbReference type="AlphaFoldDB" id="E8X6X2"/>
<dbReference type="Pfam" id="PF00196">
    <property type="entry name" value="GerE"/>
    <property type="match status" value="1"/>
</dbReference>
<dbReference type="PRINTS" id="PR00038">
    <property type="entry name" value="HTHLUXR"/>
</dbReference>
<dbReference type="InterPro" id="IPR001789">
    <property type="entry name" value="Sig_transdc_resp-reg_receiver"/>
</dbReference>
<name>E8X6X2_GRATM</name>
<dbReference type="PROSITE" id="PS50043">
    <property type="entry name" value="HTH_LUXR_2"/>
    <property type="match status" value="1"/>
</dbReference>
<dbReference type="Gene3D" id="3.40.50.2300">
    <property type="match status" value="1"/>
</dbReference>
<sequence>MVMVASAWTRPVIAPLVVALMKGPALTHSTSSFPPAEAAAPSLSVLIVDDHPMVREGLAGILMRSGIEVAGLGATGRQAIELFQSTRPDVVLLDLRLPDSSGVQVLREIRALDADARVVMLTSSQADAEIYSAMSAGASGYLLKGIDGSTLVQQLRHVASGGRAMSPEALEKFTDYLTSRKLSEREIEVLRLVAKGNSNKEIAAQLFVTEDTIKVHVRSMLAKLHASDRTQAVVIAIQRGLLEL</sequence>
<evidence type="ECO:0000256" key="2">
    <source>
        <dbReference type="ARBA" id="ARBA00023125"/>
    </source>
</evidence>
<dbReference type="PANTHER" id="PTHR43214:SF43">
    <property type="entry name" value="TWO-COMPONENT RESPONSE REGULATOR"/>
    <property type="match status" value="1"/>
</dbReference>
<dbReference type="EMBL" id="CP002482">
    <property type="protein sequence ID" value="ADW71081.1"/>
    <property type="molecule type" value="Genomic_DNA"/>
</dbReference>
<feature type="domain" description="HTH luxR-type" evidence="4">
    <location>
        <begin position="175"/>
        <end position="240"/>
    </location>
</feature>
<dbReference type="SUPFAM" id="SSF46894">
    <property type="entry name" value="C-terminal effector domain of the bipartite response regulators"/>
    <property type="match status" value="1"/>
</dbReference>
<dbReference type="KEGG" id="acm:AciX9_3795"/>
<feature type="domain" description="Response regulatory" evidence="5">
    <location>
        <begin position="44"/>
        <end position="159"/>
    </location>
</feature>
<dbReference type="CDD" id="cd06170">
    <property type="entry name" value="LuxR_C_like"/>
    <property type="match status" value="1"/>
</dbReference>
<dbReference type="PANTHER" id="PTHR43214">
    <property type="entry name" value="TWO-COMPONENT RESPONSE REGULATOR"/>
    <property type="match status" value="1"/>
</dbReference>
<dbReference type="SMART" id="SM00448">
    <property type="entry name" value="REC"/>
    <property type="match status" value="1"/>
</dbReference>
<dbReference type="SMART" id="SM00421">
    <property type="entry name" value="HTH_LUXR"/>
    <property type="match status" value="1"/>
</dbReference>
<dbReference type="InterPro" id="IPR039420">
    <property type="entry name" value="WalR-like"/>
</dbReference>
<dbReference type="GO" id="GO:0006355">
    <property type="term" value="P:regulation of DNA-templated transcription"/>
    <property type="evidence" value="ECO:0007669"/>
    <property type="project" value="InterPro"/>
</dbReference>
<dbReference type="HOGENOM" id="CLU_000445_90_0_0"/>
<protein>
    <submittedName>
        <fullName evidence="6">Two component transcriptional regulator, LuxR family</fullName>
    </submittedName>
</protein>
<keyword evidence="2" id="KW-0238">DNA-binding</keyword>
<evidence type="ECO:0000259" key="5">
    <source>
        <dbReference type="PROSITE" id="PS50110"/>
    </source>
</evidence>
<dbReference type="GO" id="GO:0000160">
    <property type="term" value="P:phosphorelay signal transduction system"/>
    <property type="evidence" value="ECO:0007669"/>
    <property type="project" value="InterPro"/>
</dbReference>
<dbReference type="InterPro" id="IPR058245">
    <property type="entry name" value="NreC/VraR/RcsB-like_REC"/>
</dbReference>
<dbReference type="InterPro" id="IPR011006">
    <property type="entry name" value="CheY-like_superfamily"/>
</dbReference>
<dbReference type="PROSITE" id="PS00622">
    <property type="entry name" value="HTH_LUXR_1"/>
    <property type="match status" value="1"/>
</dbReference>
<feature type="modified residue" description="4-aspartylphosphate" evidence="3">
    <location>
        <position position="94"/>
    </location>
</feature>
<dbReference type="InterPro" id="IPR016032">
    <property type="entry name" value="Sig_transdc_resp-reg_C-effctor"/>
</dbReference>
<proteinExistence type="predicted"/>